<name>A0ABD2QAB8_9PLAT</name>
<feature type="transmembrane region" description="Helical" evidence="1">
    <location>
        <begin position="49"/>
        <end position="73"/>
    </location>
</feature>
<evidence type="ECO:0000313" key="3">
    <source>
        <dbReference type="Proteomes" id="UP001626550"/>
    </source>
</evidence>
<reference evidence="2 3" key="1">
    <citation type="submission" date="2024-11" db="EMBL/GenBank/DDBJ databases">
        <title>Adaptive evolution of stress response genes in parasites aligns with host niche diversity.</title>
        <authorList>
            <person name="Hahn C."/>
            <person name="Resl P."/>
        </authorList>
    </citation>
    <scope>NUCLEOTIDE SEQUENCE [LARGE SCALE GENOMIC DNA]</scope>
    <source>
        <strain evidence="2">EGGRZ-B1_66</strain>
        <tissue evidence="2">Body</tissue>
    </source>
</reference>
<comment type="caution">
    <text evidence="2">The sequence shown here is derived from an EMBL/GenBank/DDBJ whole genome shotgun (WGS) entry which is preliminary data.</text>
</comment>
<dbReference type="EMBL" id="JBJKFK010000529">
    <property type="protein sequence ID" value="KAL3316508.1"/>
    <property type="molecule type" value="Genomic_DNA"/>
</dbReference>
<keyword evidence="3" id="KW-1185">Reference proteome</keyword>
<feature type="transmembrane region" description="Helical" evidence="1">
    <location>
        <begin position="433"/>
        <end position="459"/>
    </location>
</feature>
<protein>
    <submittedName>
        <fullName evidence="2">Uncharacterized protein</fullName>
    </submittedName>
</protein>
<keyword evidence="1" id="KW-0812">Transmembrane</keyword>
<gene>
    <name evidence="2" type="ORF">Ciccas_004847</name>
</gene>
<keyword evidence="1" id="KW-0472">Membrane</keyword>
<dbReference type="Proteomes" id="UP001626550">
    <property type="component" value="Unassembled WGS sequence"/>
</dbReference>
<accession>A0ABD2QAB8</accession>
<keyword evidence="1" id="KW-1133">Transmembrane helix</keyword>
<feature type="transmembrane region" description="Helical" evidence="1">
    <location>
        <begin position="396"/>
        <end position="421"/>
    </location>
</feature>
<evidence type="ECO:0000313" key="2">
    <source>
        <dbReference type="EMBL" id="KAL3316508.1"/>
    </source>
</evidence>
<proteinExistence type="predicted"/>
<dbReference type="AlphaFoldDB" id="A0ABD2QAB8"/>
<organism evidence="2 3">
    <name type="scientific">Cichlidogyrus casuarinus</name>
    <dbReference type="NCBI Taxonomy" id="1844966"/>
    <lineage>
        <taxon>Eukaryota</taxon>
        <taxon>Metazoa</taxon>
        <taxon>Spiralia</taxon>
        <taxon>Lophotrochozoa</taxon>
        <taxon>Platyhelminthes</taxon>
        <taxon>Monogenea</taxon>
        <taxon>Monopisthocotylea</taxon>
        <taxon>Dactylogyridea</taxon>
        <taxon>Ancyrocephalidae</taxon>
        <taxon>Cichlidogyrus</taxon>
    </lineage>
</organism>
<sequence length="565" mass="63376">MLPIQIACIAAVSASLPWLSPTADGGLLPLLFQPGNFSAITFFYYPRNYVTALALVAVVTVAMILFALLLRFIRKGYMMLLVFELLFLLCALAWLICHVFMFAALTPGPLGGNDTSISHVRFTLNDSVNQIFDLASNESETFYQQISLDYTEWAPSLNLKDLIPILVSDLISFLSESLVSARYMKDSFIRTAKSVLQVSSFFAEAILSQLMVLNLIDESEALQNKAKAVNLGLAYFRDNEFATFKTNFQAFKTSVQTGVGSDSFATALKRLCSIRAVADMANCHSLLGLMPQVQVPVNENKLYKMNQLINERFFSPMSQQVNTYVGISLKQLQLVPTQVEAVFQNGFRQVIDSLNFATALNTIFDTQFQNMYRNQKLALSDLGAKAQQYATLGRNILLPILVFELVFILVFFVFAVVTLAITLRGTVTRCHHLTVRFCMVFLMLTFLLSALLSIAAGFLQNEACRYVLREQDAYQLEPYLQRLVIEPTFDSLFQQINSQALAGIVSVTKPRNVTKALLFDCIPETYLPYNSKFGLVKFLQIGNIVNIDNIRNNKLFMEVGNQAFM</sequence>
<evidence type="ECO:0000256" key="1">
    <source>
        <dbReference type="SAM" id="Phobius"/>
    </source>
</evidence>
<feature type="transmembrane region" description="Helical" evidence="1">
    <location>
        <begin position="85"/>
        <end position="105"/>
    </location>
</feature>